<protein>
    <submittedName>
        <fullName evidence="2">Uncharacterized protein</fullName>
    </submittedName>
</protein>
<keyword evidence="1" id="KW-0812">Transmembrane</keyword>
<dbReference type="RefSeq" id="WP_002701546.1">
    <property type="nucleotide sequence ID" value="NZ_AAWS01000038.1"/>
</dbReference>
<name>A1ZU20_MICM2</name>
<feature type="transmembrane region" description="Helical" evidence="1">
    <location>
        <begin position="82"/>
        <end position="101"/>
    </location>
</feature>
<proteinExistence type="predicted"/>
<accession>A1ZU20</accession>
<keyword evidence="1" id="KW-1133">Transmembrane helix</keyword>
<keyword evidence="1" id="KW-0472">Membrane</keyword>
<evidence type="ECO:0000313" key="2">
    <source>
        <dbReference type="EMBL" id="EAY26133.1"/>
    </source>
</evidence>
<feature type="transmembrane region" description="Helical" evidence="1">
    <location>
        <begin position="113"/>
        <end position="130"/>
    </location>
</feature>
<dbReference type="AlphaFoldDB" id="A1ZU20"/>
<gene>
    <name evidence="2" type="ORF">M23134_06006</name>
</gene>
<comment type="caution">
    <text evidence="2">The sequence shown here is derived from an EMBL/GenBank/DDBJ whole genome shotgun (WGS) entry which is preliminary data.</text>
</comment>
<dbReference type="EMBL" id="AAWS01000038">
    <property type="protein sequence ID" value="EAY26133.1"/>
    <property type="molecule type" value="Genomic_DNA"/>
</dbReference>
<keyword evidence="3" id="KW-1185">Reference proteome</keyword>
<dbReference type="eggNOG" id="ENOG5031EZQ">
    <property type="taxonomic scope" value="Bacteria"/>
</dbReference>
<organism evidence="2 3">
    <name type="scientific">Microscilla marina ATCC 23134</name>
    <dbReference type="NCBI Taxonomy" id="313606"/>
    <lineage>
        <taxon>Bacteria</taxon>
        <taxon>Pseudomonadati</taxon>
        <taxon>Bacteroidota</taxon>
        <taxon>Cytophagia</taxon>
        <taxon>Cytophagales</taxon>
        <taxon>Microscillaceae</taxon>
        <taxon>Microscilla</taxon>
    </lineage>
</organism>
<evidence type="ECO:0000256" key="1">
    <source>
        <dbReference type="SAM" id="Phobius"/>
    </source>
</evidence>
<evidence type="ECO:0000313" key="3">
    <source>
        <dbReference type="Proteomes" id="UP000004095"/>
    </source>
</evidence>
<sequence length="347" mass="40024">MMSSSLPSTDLQAKYDLIEKLHEQYTSLPDQVQSAISQELLTGKKNSKEWLSIVQQMIAYKYEVRQAKSNCFLEKPKSAKQLIRNAFWQAVLVISILWAIVERSGLYSLSWSLFAYVGVIFLAGVAYALVKKVQKKEVLREARVRMIAYEKYAPLLKQIRAAEAKIAATYEKFLHPTLVLLKEEFPSQHLLSLHFDTVHWKLSQYKVDQPDPRAPRHVMSSEFYEMPVFEAMGKLADGAVMQLQVLRIVRVRNIRKVNPRGKIKYKTKTKYKLLYKVQLGLPTQAYQLVSHSIEAPAENIKVKFASSEKRHTFKVQQVEVRSSNNPLPQHKVFIELLGLVYRQVKSV</sequence>
<dbReference type="Proteomes" id="UP000004095">
    <property type="component" value="Unassembled WGS sequence"/>
</dbReference>
<reference evidence="2 3" key="1">
    <citation type="submission" date="2007-01" db="EMBL/GenBank/DDBJ databases">
        <authorList>
            <person name="Haygood M."/>
            <person name="Podell S."/>
            <person name="Anderson C."/>
            <person name="Hopkinson B."/>
            <person name="Roe K."/>
            <person name="Barbeau K."/>
            <person name="Gaasterland T."/>
            <person name="Ferriera S."/>
            <person name="Johnson J."/>
            <person name="Kravitz S."/>
            <person name="Beeson K."/>
            <person name="Sutton G."/>
            <person name="Rogers Y.-H."/>
            <person name="Friedman R."/>
            <person name="Frazier M."/>
            <person name="Venter J.C."/>
        </authorList>
    </citation>
    <scope>NUCLEOTIDE SEQUENCE [LARGE SCALE GENOMIC DNA]</scope>
    <source>
        <strain evidence="2 3">ATCC 23134</strain>
    </source>
</reference>